<dbReference type="OrthoDB" id="7764750at2759"/>
<dbReference type="Gene3D" id="3.60.10.10">
    <property type="entry name" value="Endonuclease/exonuclease/phosphatase"/>
    <property type="match status" value="1"/>
</dbReference>
<organism evidence="2 3">
    <name type="scientific">Clunio marinus</name>
    <dbReference type="NCBI Taxonomy" id="568069"/>
    <lineage>
        <taxon>Eukaryota</taxon>
        <taxon>Metazoa</taxon>
        <taxon>Ecdysozoa</taxon>
        <taxon>Arthropoda</taxon>
        <taxon>Hexapoda</taxon>
        <taxon>Insecta</taxon>
        <taxon>Pterygota</taxon>
        <taxon>Neoptera</taxon>
        <taxon>Endopterygota</taxon>
        <taxon>Diptera</taxon>
        <taxon>Nematocera</taxon>
        <taxon>Chironomoidea</taxon>
        <taxon>Chironomidae</taxon>
        <taxon>Clunio</taxon>
    </lineage>
</organism>
<dbReference type="PANTHER" id="PTHR47510:SF3">
    <property type="entry name" value="ENDO_EXONUCLEASE_PHOSPHATASE DOMAIN-CONTAINING PROTEIN"/>
    <property type="match status" value="1"/>
</dbReference>
<dbReference type="Pfam" id="PF14529">
    <property type="entry name" value="Exo_endo_phos_2"/>
    <property type="match status" value="1"/>
</dbReference>
<accession>A0A1J1ID58</accession>
<proteinExistence type="predicted"/>
<dbReference type="AlphaFoldDB" id="A0A1J1ID58"/>
<evidence type="ECO:0000313" key="3">
    <source>
        <dbReference type="Proteomes" id="UP000183832"/>
    </source>
</evidence>
<gene>
    <name evidence="2" type="ORF">CLUMA_CG011586</name>
</gene>
<name>A0A1J1ID58_9DIPT</name>
<dbReference type="InterPro" id="IPR005135">
    <property type="entry name" value="Endo/exonuclease/phosphatase"/>
</dbReference>
<dbReference type="GO" id="GO:0003824">
    <property type="term" value="F:catalytic activity"/>
    <property type="evidence" value="ECO:0007669"/>
    <property type="project" value="InterPro"/>
</dbReference>
<feature type="domain" description="Endonuclease/exonuclease/phosphatase" evidence="1">
    <location>
        <begin position="104"/>
        <end position="187"/>
    </location>
</feature>
<dbReference type="PANTHER" id="PTHR47510">
    <property type="entry name" value="REVERSE TRANSCRIPTASE DOMAIN-CONTAINING PROTEIN"/>
    <property type="match status" value="1"/>
</dbReference>
<dbReference type="Proteomes" id="UP000183832">
    <property type="component" value="Unassembled WGS sequence"/>
</dbReference>
<protein>
    <submittedName>
        <fullName evidence="2">CLUMA_CG011586, isoform A</fullName>
    </submittedName>
</protein>
<sequence>MHINPGSMKANLIDIQSIVANTNLHAVAVSETWFNEKHNDNLISLTNFTLIRHDRKNKRGGGVALYLRPGINYKIITKSHPNSFSEYLFIEVFPNSDKSFALGVVYNPPANTKIEPLKRCLSNISNCLIMGDFNINFLNSSSMTTRFRSFLSSIDLCCINSTETNFVKGKTPTQIDLLIAKNKSFIKTFSQLPLDKVAPLRSIEIKPNNKPSWLTRELENLMNARDFYHNIYYSEKNLHLQSKYYNTFKKLRNKVNALKRKLKMKKARSLLDPNLPPKLSAQIH</sequence>
<evidence type="ECO:0000313" key="2">
    <source>
        <dbReference type="EMBL" id="CRK98223.1"/>
    </source>
</evidence>
<dbReference type="SUPFAM" id="SSF56219">
    <property type="entry name" value="DNase I-like"/>
    <property type="match status" value="1"/>
</dbReference>
<dbReference type="STRING" id="568069.A0A1J1ID58"/>
<dbReference type="InterPro" id="IPR036691">
    <property type="entry name" value="Endo/exonu/phosph_ase_sf"/>
</dbReference>
<keyword evidence="3" id="KW-1185">Reference proteome</keyword>
<evidence type="ECO:0000259" key="1">
    <source>
        <dbReference type="Pfam" id="PF14529"/>
    </source>
</evidence>
<reference evidence="2 3" key="1">
    <citation type="submission" date="2015-04" db="EMBL/GenBank/DDBJ databases">
        <authorList>
            <person name="Syromyatnikov M.Y."/>
            <person name="Popov V.N."/>
        </authorList>
    </citation>
    <scope>NUCLEOTIDE SEQUENCE [LARGE SCALE GENOMIC DNA]</scope>
</reference>
<dbReference type="EMBL" id="CVRI01000047">
    <property type="protein sequence ID" value="CRK98223.1"/>
    <property type="molecule type" value="Genomic_DNA"/>
</dbReference>